<accession>A0A0B5ATS8</accession>
<evidence type="ECO:0000313" key="2">
    <source>
        <dbReference type="Proteomes" id="UP000031449"/>
    </source>
</evidence>
<geneLocation type="plasmid" evidence="2"/>
<organism evidence="1 2">
    <name type="scientific">Jeotgalibacillus malaysiensis</name>
    <dbReference type="NCBI Taxonomy" id="1508404"/>
    <lineage>
        <taxon>Bacteria</taxon>
        <taxon>Bacillati</taxon>
        <taxon>Bacillota</taxon>
        <taxon>Bacilli</taxon>
        <taxon>Bacillales</taxon>
        <taxon>Caryophanaceae</taxon>
        <taxon>Jeotgalibacillus</taxon>
    </lineage>
</organism>
<gene>
    <name evidence="1" type="ORF">JMA_43030</name>
</gene>
<dbReference type="AlphaFoldDB" id="A0A0B5ATS8"/>
<proteinExistence type="predicted"/>
<dbReference type="EMBL" id="CP009417">
    <property type="protein sequence ID" value="AJD93620.1"/>
    <property type="molecule type" value="Genomic_DNA"/>
</dbReference>
<protein>
    <submittedName>
        <fullName evidence="1">Uncharacterized protein</fullName>
    </submittedName>
</protein>
<keyword evidence="1" id="KW-0614">Plasmid</keyword>
<dbReference type="OrthoDB" id="2867965at2"/>
<sequence length="121" mass="13976">MFKMTIDKQKKVFRAEVSGFMTMELAEKFVKDYEEIVSKINPKEYTLIVGAKELKASTRETLPILAECFKFYMKDGFKQIYMTKADSPTCQMQLKRVGKETNFTGTFVEEDAIPKTQYIAA</sequence>
<evidence type="ECO:0000313" key="1">
    <source>
        <dbReference type="EMBL" id="AJD93620.1"/>
    </source>
</evidence>
<dbReference type="BioCyc" id="JESP1508404:G14D9-13626-MONOMER"/>
<dbReference type="Proteomes" id="UP000031449">
    <property type="component" value="Plasmid unnamed"/>
</dbReference>
<dbReference type="KEGG" id="jeo:JMA_43030"/>
<reference evidence="1 2" key="1">
    <citation type="submission" date="2014-08" db="EMBL/GenBank/DDBJ databases">
        <title>Complete genome of a marine bacteria Jeotgalibacillus malaysiensis.</title>
        <authorList>
            <person name="Yaakop A.S."/>
            <person name="Chan K.-G."/>
            <person name="Goh K.M."/>
        </authorList>
    </citation>
    <scope>NUCLEOTIDE SEQUENCE [LARGE SCALE GENOMIC DNA]</scope>
    <source>
        <strain evidence="1 2">D5</strain>
        <plasmid evidence="2">Plasmid</plasmid>
    </source>
</reference>
<name>A0A0B5ATS8_9BACL</name>
<dbReference type="HOGENOM" id="CLU_162633_0_0_9"/>
<keyword evidence="2" id="KW-1185">Reference proteome</keyword>